<accession>A0A6S7JTG4</accession>
<dbReference type="EMBL" id="CACRXK020010465">
    <property type="protein sequence ID" value="CAB4019451.1"/>
    <property type="molecule type" value="Genomic_DNA"/>
</dbReference>
<dbReference type="AlphaFoldDB" id="A0A6S7JTG4"/>
<protein>
    <submittedName>
        <fullName evidence="1">Uncharacterized protein</fullName>
    </submittedName>
</protein>
<evidence type="ECO:0000313" key="2">
    <source>
        <dbReference type="Proteomes" id="UP001152795"/>
    </source>
</evidence>
<sequence>MASGQSSKLRDPKQILCNPAITHQHINRYRDYCPKKCDNCRHLMQKTSLIVTDTGESCRKDFEITCYGDHIALCFCSGSRGNRIVVQVVKGEIHVTTMRRTWKESLRSVFKRNWKSLLGTVLRVAGVAMMTFGSAIPGLPFAGAVLAGIGAALSGADGNTNDAMADGKTYRIT</sequence>
<gene>
    <name evidence="1" type="ORF">PACLA_8A081145</name>
</gene>
<evidence type="ECO:0000313" key="1">
    <source>
        <dbReference type="EMBL" id="CAB4019451.1"/>
    </source>
</evidence>
<name>A0A6S7JTG4_PARCT</name>
<comment type="caution">
    <text evidence="1">The sequence shown here is derived from an EMBL/GenBank/DDBJ whole genome shotgun (WGS) entry which is preliminary data.</text>
</comment>
<dbReference type="Proteomes" id="UP001152795">
    <property type="component" value="Unassembled WGS sequence"/>
</dbReference>
<reference evidence="1" key="1">
    <citation type="submission" date="2020-04" db="EMBL/GenBank/DDBJ databases">
        <authorList>
            <person name="Alioto T."/>
            <person name="Alioto T."/>
            <person name="Gomez Garrido J."/>
        </authorList>
    </citation>
    <scope>NUCLEOTIDE SEQUENCE</scope>
    <source>
        <strain evidence="1">A484AB</strain>
    </source>
</reference>
<dbReference type="OrthoDB" id="10582659at2759"/>
<organism evidence="1 2">
    <name type="scientific">Paramuricea clavata</name>
    <name type="common">Red gorgonian</name>
    <name type="synonym">Violescent sea-whip</name>
    <dbReference type="NCBI Taxonomy" id="317549"/>
    <lineage>
        <taxon>Eukaryota</taxon>
        <taxon>Metazoa</taxon>
        <taxon>Cnidaria</taxon>
        <taxon>Anthozoa</taxon>
        <taxon>Octocorallia</taxon>
        <taxon>Malacalcyonacea</taxon>
        <taxon>Plexauridae</taxon>
        <taxon>Paramuricea</taxon>
    </lineage>
</organism>
<proteinExistence type="predicted"/>
<keyword evidence="2" id="KW-1185">Reference proteome</keyword>